<dbReference type="InterPro" id="IPR005887">
    <property type="entry name" value="GH92_a_mannosidase_put"/>
</dbReference>
<evidence type="ECO:0000313" key="5">
    <source>
        <dbReference type="Proteomes" id="UP000523079"/>
    </source>
</evidence>
<dbReference type="InterPro" id="IPR041371">
    <property type="entry name" value="GH92_N"/>
</dbReference>
<dbReference type="Gene3D" id="2.70.98.10">
    <property type="match status" value="1"/>
</dbReference>
<organism evidence="4 5">
    <name type="scientific">Microlunatus kandeliicorticis</name>
    <dbReference type="NCBI Taxonomy" id="1759536"/>
    <lineage>
        <taxon>Bacteria</taxon>
        <taxon>Bacillati</taxon>
        <taxon>Actinomycetota</taxon>
        <taxon>Actinomycetes</taxon>
        <taxon>Propionibacteriales</taxon>
        <taxon>Propionibacteriaceae</taxon>
        <taxon>Microlunatus</taxon>
    </lineage>
</organism>
<sequence>MPGYTMSVTVDDGPEAPLSARPRSGLFTATPWRYALGSDPAGQADGAPLREPLTALDVTIEPRSTLQYAVYAEFGGNDRDPHGGWGATAVAVDLVLDDGSRLSEHGLADHHGVVAEIGAQTASKTVCADQWTLKRVDLTALAGRRVVAAEVVLDPALSASDDRPAVGWIDGLAVEVAAPAPERSPAEWVLTTRGTHASGRFSRGNNAPLTTVPHGAAFAIPVTDAGTNRWPYAWSEHDVAPGLSALQGFAVSHIASPWMADRSVVQLAPGGAEPALDRGARARTFRHADETAHPHLYRVAFTDGSTAELTTTSHVLVLRLRQPDGATVIADGIDDHGELSWDTDAQGRGVLTGWTDGPWARGEEQLRMFVWARTDGPVSEHGRFPGSDRPGMGCWVRPSSGTVTIALGTSFVSVDQARRNVELEVGEAGFDTVADRSKQAWDALLGRVRVEGATEDQQTSLYSNLYRLFSYPNDAAENTGSADAPRPQYASFLSPLRSAHTTEHTGAVIMDGEIAVNNGFWDTYRTAWPLLALLAPTRTAALADGFVQHYRDSGWTPRWSAPGYCDCMVGTSSDIVFADVLAAGVDGFDLWDAFDSALRNATVPATDPHVGRKGLDVGVFTGVTDTDTDEGLSWSMDNALNDYGVSRLASALLEREPDHPRAAELAACAVYFDGRARHYANHFDPATRFFAGVRPDGGFRFSADAFDPREWGGDYTETNAWGMRFTVPHDGEGLAALFGGRAGLETALDEFFAEPETGSPRFKGSYGHAIHEMTEARNVRMGMLGLSNQPAHHIPFMYLYAQAPAKAQRVLRECVDRLFLGSELGQGYPGDEDNGEMSAWWVFAALGLYPLVPGSGRYVITAPRFDRTVITLEDGAELVIEAHRDDPAACYVHAVRVDGESWAQTSIDIARLRRGARIEVDLGTEPGAWGTGADAVPPSLTPAGERPRPWRDLTRGATLPGETAALVADRSDVPVAVDSGWSVVLPGDAGAPVEIYTVTASTDTAVTGWRLEASDGDDWRTVDERTEEAFVWDRQTRPFLLDPPVAAERFRFTALRGGALAQLELLTR</sequence>
<dbReference type="GO" id="GO:0006516">
    <property type="term" value="P:glycoprotein catabolic process"/>
    <property type="evidence" value="ECO:0007669"/>
    <property type="project" value="TreeGrafter"/>
</dbReference>
<reference evidence="4 5" key="1">
    <citation type="submission" date="2020-07" db="EMBL/GenBank/DDBJ databases">
        <title>Sequencing the genomes of 1000 actinobacteria strains.</title>
        <authorList>
            <person name="Klenk H.-P."/>
        </authorList>
    </citation>
    <scope>NUCLEOTIDE SEQUENCE [LARGE SCALE GENOMIC DNA]</scope>
    <source>
        <strain evidence="4 5">DSM 100723</strain>
    </source>
</reference>
<name>A0A7W3ISZ9_9ACTN</name>
<dbReference type="PANTHER" id="PTHR12143:SF43">
    <property type="entry name" value="PUTATIVE-RELATED"/>
    <property type="match status" value="1"/>
</dbReference>
<dbReference type="RefSeq" id="WP_182560251.1">
    <property type="nucleotide sequence ID" value="NZ_JACGWT010000003.1"/>
</dbReference>
<keyword evidence="5" id="KW-1185">Reference proteome</keyword>
<protein>
    <submittedName>
        <fullName evidence="4">Putative alpha-1,2-mannosidase</fullName>
    </submittedName>
</protein>
<dbReference type="InterPro" id="IPR014718">
    <property type="entry name" value="GH-type_carb-bd"/>
</dbReference>
<proteinExistence type="predicted"/>
<feature type="domain" description="Glycosyl hydrolase family 92" evidence="2">
    <location>
        <begin position="416"/>
        <end position="923"/>
    </location>
</feature>
<dbReference type="InterPro" id="IPR012939">
    <property type="entry name" value="Glyco_hydro_92"/>
</dbReference>
<dbReference type="InterPro" id="IPR008928">
    <property type="entry name" value="6-hairpin_glycosidase_sf"/>
</dbReference>
<evidence type="ECO:0000256" key="1">
    <source>
        <dbReference type="SAM" id="MobiDB-lite"/>
    </source>
</evidence>
<dbReference type="AlphaFoldDB" id="A0A7W3ISZ9"/>
<gene>
    <name evidence="4" type="ORF">FHX74_002328</name>
</gene>
<dbReference type="GO" id="GO:0030246">
    <property type="term" value="F:carbohydrate binding"/>
    <property type="evidence" value="ECO:0007669"/>
    <property type="project" value="InterPro"/>
</dbReference>
<dbReference type="GO" id="GO:0005829">
    <property type="term" value="C:cytosol"/>
    <property type="evidence" value="ECO:0007669"/>
    <property type="project" value="TreeGrafter"/>
</dbReference>
<dbReference type="Proteomes" id="UP000523079">
    <property type="component" value="Unassembled WGS sequence"/>
</dbReference>
<dbReference type="Gene3D" id="1.20.1610.10">
    <property type="entry name" value="alpha-1,2-mannosidases domains"/>
    <property type="match status" value="1"/>
</dbReference>
<feature type="region of interest" description="Disordered" evidence="1">
    <location>
        <begin position="1"/>
        <end position="22"/>
    </location>
</feature>
<evidence type="ECO:0000259" key="2">
    <source>
        <dbReference type="Pfam" id="PF07971"/>
    </source>
</evidence>
<dbReference type="SUPFAM" id="SSF48208">
    <property type="entry name" value="Six-hairpin glycosidases"/>
    <property type="match status" value="1"/>
</dbReference>
<dbReference type="InterPro" id="IPR050883">
    <property type="entry name" value="PNGase"/>
</dbReference>
<accession>A0A7W3ISZ9</accession>
<dbReference type="Pfam" id="PF17678">
    <property type="entry name" value="Glyco_hydro_92N"/>
    <property type="match status" value="1"/>
</dbReference>
<dbReference type="Gene3D" id="1.20.1050.60">
    <property type="entry name" value="alpha-1,2-mannosidase"/>
    <property type="match status" value="1"/>
</dbReference>
<feature type="region of interest" description="Disordered" evidence="1">
    <location>
        <begin position="928"/>
        <end position="951"/>
    </location>
</feature>
<dbReference type="EMBL" id="JACGWT010000003">
    <property type="protein sequence ID" value="MBA8794709.1"/>
    <property type="molecule type" value="Genomic_DNA"/>
</dbReference>
<dbReference type="GO" id="GO:0005975">
    <property type="term" value="P:carbohydrate metabolic process"/>
    <property type="evidence" value="ECO:0007669"/>
    <property type="project" value="InterPro"/>
</dbReference>
<evidence type="ECO:0000313" key="4">
    <source>
        <dbReference type="EMBL" id="MBA8794709.1"/>
    </source>
</evidence>
<dbReference type="NCBIfam" id="TIGR01180">
    <property type="entry name" value="aman2_put"/>
    <property type="match status" value="1"/>
</dbReference>
<dbReference type="PANTHER" id="PTHR12143">
    <property type="entry name" value="PEPTIDE N-GLYCANASE PNGASE -RELATED"/>
    <property type="match status" value="1"/>
</dbReference>
<feature type="domain" description="Glycosyl hydrolase family 92 N-terminal" evidence="3">
    <location>
        <begin position="189"/>
        <end position="387"/>
    </location>
</feature>
<dbReference type="Gene3D" id="3.30.2080.10">
    <property type="entry name" value="GH92 mannosidase domain"/>
    <property type="match status" value="1"/>
</dbReference>
<dbReference type="GO" id="GO:0000224">
    <property type="term" value="F:peptide-N4-(N-acetyl-beta-glucosaminyl)asparagine amidase activity"/>
    <property type="evidence" value="ECO:0007669"/>
    <property type="project" value="TreeGrafter"/>
</dbReference>
<dbReference type="Pfam" id="PF07971">
    <property type="entry name" value="Glyco_hydro_92"/>
    <property type="match status" value="1"/>
</dbReference>
<evidence type="ECO:0000259" key="3">
    <source>
        <dbReference type="Pfam" id="PF17678"/>
    </source>
</evidence>
<comment type="caution">
    <text evidence="4">The sequence shown here is derived from an EMBL/GenBank/DDBJ whole genome shotgun (WGS) entry which is preliminary data.</text>
</comment>